<protein>
    <recommendedName>
        <fullName evidence="4">Lipoprotein</fullName>
    </recommendedName>
</protein>
<accession>Q1N1D2</accession>
<reference evidence="2 3" key="1">
    <citation type="submission" date="2006-03" db="EMBL/GenBank/DDBJ databases">
        <authorList>
            <person name="Pinhassi J."/>
            <person name="Pedros-Alio C."/>
            <person name="Ferriera S."/>
            <person name="Johnson J."/>
            <person name="Kravitz S."/>
            <person name="Halpern A."/>
            <person name="Remington K."/>
            <person name="Beeson K."/>
            <person name="Tran B."/>
            <person name="Rogers Y.-H."/>
            <person name="Friedman R."/>
            <person name="Venter J.C."/>
        </authorList>
    </citation>
    <scope>NUCLEOTIDE SEQUENCE [LARGE SCALE GENOMIC DNA]</scope>
    <source>
        <strain evidence="2 3">RED65</strain>
    </source>
</reference>
<name>Q1N1D2_9GAMM</name>
<evidence type="ECO:0000313" key="3">
    <source>
        <dbReference type="Proteomes" id="UP000004263"/>
    </source>
</evidence>
<proteinExistence type="predicted"/>
<keyword evidence="3" id="KW-1185">Reference proteome</keyword>
<keyword evidence="1" id="KW-0732">Signal</keyword>
<dbReference type="Proteomes" id="UP000004263">
    <property type="component" value="Unassembled WGS sequence"/>
</dbReference>
<dbReference type="PROSITE" id="PS51257">
    <property type="entry name" value="PROKAR_LIPOPROTEIN"/>
    <property type="match status" value="1"/>
</dbReference>
<evidence type="ECO:0008006" key="4">
    <source>
        <dbReference type="Google" id="ProtNLM"/>
    </source>
</evidence>
<feature type="signal peptide" evidence="1">
    <location>
        <begin position="1"/>
        <end position="20"/>
    </location>
</feature>
<comment type="caution">
    <text evidence="2">The sequence shown here is derived from an EMBL/GenBank/DDBJ whole genome shotgun (WGS) entry which is preliminary data.</text>
</comment>
<dbReference type="RefSeq" id="WP_007019078.1">
    <property type="nucleotide sequence ID" value="NZ_CH724120.1"/>
</dbReference>
<dbReference type="AlphaFoldDB" id="Q1N1D2"/>
<organism evidence="2 3">
    <name type="scientific">Bermanella marisrubri</name>
    <dbReference type="NCBI Taxonomy" id="207949"/>
    <lineage>
        <taxon>Bacteria</taxon>
        <taxon>Pseudomonadati</taxon>
        <taxon>Pseudomonadota</taxon>
        <taxon>Gammaproteobacteria</taxon>
        <taxon>Oceanospirillales</taxon>
        <taxon>Oceanospirillaceae</taxon>
        <taxon>Bermanella</taxon>
    </lineage>
</organism>
<feature type="chain" id="PRO_5004194503" description="Lipoprotein" evidence="1">
    <location>
        <begin position="21"/>
        <end position="115"/>
    </location>
</feature>
<dbReference type="HOGENOM" id="CLU_2104214_0_0_6"/>
<dbReference type="STRING" id="207949.RED65_03730"/>
<evidence type="ECO:0000256" key="1">
    <source>
        <dbReference type="SAM" id="SignalP"/>
    </source>
</evidence>
<sequence>MLKRSIVYVCFILALGLATGCGEGSTELNASNIGSYPFDFLDIEQSCEIVRESGNQLGFSCKQDKLKPVERGCAAYINSGLRDVSISCGGELWEINDRCSILMTSADKGELNCKI</sequence>
<gene>
    <name evidence="2" type="ORF">RED65_03730</name>
</gene>
<evidence type="ECO:0000313" key="2">
    <source>
        <dbReference type="EMBL" id="EAT12118.1"/>
    </source>
</evidence>
<dbReference type="EMBL" id="AAQH01000010">
    <property type="protein sequence ID" value="EAT12118.1"/>
    <property type="molecule type" value="Genomic_DNA"/>
</dbReference>